<organism evidence="4 5">
    <name type="scientific">Diaphorina citri</name>
    <name type="common">Asian citrus psyllid</name>
    <dbReference type="NCBI Taxonomy" id="121845"/>
    <lineage>
        <taxon>Eukaryota</taxon>
        <taxon>Metazoa</taxon>
        <taxon>Ecdysozoa</taxon>
        <taxon>Arthropoda</taxon>
        <taxon>Hexapoda</taxon>
        <taxon>Insecta</taxon>
        <taxon>Pterygota</taxon>
        <taxon>Neoptera</taxon>
        <taxon>Paraneoptera</taxon>
        <taxon>Hemiptera</taxon>
        <taxon>Sternorrhyncha</taxon>
        <taxon>Psylloidea</taxon>
        <taxon>Psyllidae</taxon>
        <taxon>Diaphorininae</taxon>
        <taxon>Diaphorina</taxon>
    </lineage>
</organism>
<feature type="non-terminal residue" evidence="5">
    <location>
        <position position="1"/>
    </location>
</feature>
<dbReference type="PROSITE" id="PS51192">
    <property type="entry name" value="HELICASE_ATP_BIND_1"/>
    <property type="match status" value="1"/>
</dbReference>
<dbReference type="GO" id="GO:0016787">
    <property type="term" value="F:hydrolase activity"/>
    <property type="evidence" value="ECO:0007669"/>
    <property type="project" value="UniProtKB-KW"/>
</dbReference>
<sequence>TRDLCRGAEIVVATPGRLIDFLESGTTNVNRITYLVLDEADRMLDMGFEPQIRKIIQMTRPDRQTLMWSATWPREIQKLAK</sequence>
<name>A0A1S4ERG4_DIACI</name>
<dbReference type="GeneID" id="108254263"/>
<dbReference type="OMA" id="IIQMTRP"/>
<dbReference type="InterPro" id="IPR014001">
    <property type="entry name" value="Helicase_ATP-bd"/>
</dbReference>
<dbReference type="AlphaFoldDB" id="A0A1S4ERG4"/>
<dbReference type="InterPro" id="IPR000629">
    <property type="entry name" value="RNA-helicase_DEAD-box_CS"/>
</dbReference>
<dbReference type="PROSITE" id="PS00039">
    <property type="entry name" value="DEAD_ATP_HELICASE"/>
    <property type="match status" value="1"/>
</dbReference>
<protein>
    <submittedName>
        <fullName evidence="5">ATP-dependent RNA helicase DBP2-like</fullName>
    </submittedName>
</protein>
<dbReference type="PANTHER" id="PTHR47958">
    <property type="entry name" value="ATP-DEPENDENT RNA HELICASE DBP3"/>
    <property type="match status" value="1"/>
</dbReference>
<proteinExistence type="predicted"/>
<keyword evidence="2" id="KW-0347">Helicase</keyword>
<dbReference type="Gene3D" id="3.40.50.300">
    <property type="entry name" value="P-loop containing nucleotide triphosphate hydrolases"/>
    <property type="match status" value="1"/>
</dbReference>
<dbReference type="RefSeq" id="XP_017304761.1">
    <property type="nucleotide sequence ID" value="XM_017449272.1"/>
</dbReference>
<dbReference type="GO" id="GO:0010468">
    <property type="term" value="P:regulation of gene expression"/>
    <property type="evidence" value="ECO:0007669"/>
    <property type="project" value="UniProtKB-ARBA"/>
</dbReference>
<dbReference type="InterPro" id="IPR027417">
    <property type="entry name" value="P-loop_NTPase"/>
</dbReference>
<keyword evidence="4" id="KW-1185">Reference proteome</keyword>
<keyword evidence="2" id="KW-0067">ATP-binding</keyword>
<dbReference type="SUPFAM" id="SSF52540">
    <property type="entry name" value="P-loop containing nucleoside triphosphate hydrolases"/>
    <property type="match status" value="1"/>
</dbReference>
<keyword evidence="1" id="KW-0378">Hydrolase</keyword>
<dbReference type="GO" id="GO:0003676">
    <property type="term" value="F:nucleic acid binding"/>
    <property type="evidence" value="ECO:0007669"/>
    <property type="project" value="InterPro"/>
</dbReference>
<dbReference type="GO" id="GO:0005524">
    <property type="term" value="F:ATP binding"/>
    <property type="evidence" value="ECO:0007669"/>
    <property type="project" value="InterPro"/>
</dbReference>
<dbReference type="Proteomes" id="UP000079169">
    <property type="component" value="Unplaced"/>
</dbReference>
<evidence type="ECO:0000256" key="2">
    <source>
        <dbReference type="ARBA" id="ARBA00022806"/>
    </source>
</evidence>
<feature type="domain" description="Helicase ATP-binding" evidence="3">
    <location>
        <begin position="1"/>
        <end position="81"/>
    </location>
</feature>
<evidence type="ECO:0000313" key="5">
    <source>
        <dbReference type="RefSeq" id="XP_017304761.1"/>
    </source>
</evidence>
<dbReference type="KEGG" id="dci:108254263"/>
<evidence type="ECO:0000313" key="4">
    <source>
        <dbReference type="Proteomes" id="UP000079169"/>
    </source>
</evidence>
<reference evidence="5" key="1">
    <citation type="submission" date="2025-08" db="UniProtKB">
        <authorList>
            <consortium name="RefSeq"/>
        </authorList>
    </citation>
    <scope>IDENTIFICATION</scope>
</reference>
<feature type="non-terminal residue" evidence="5">
    <location>
        <position position="81"/>
    </location>
</feature>
<dbReference type="PaxDb" id="121845-A0A1S4ERG4"/>
<dbReference type="GO" id="GO:0004386">
    <property type="term" value="F:helicase activity"/>
    <property type="evidence" value="ECO:0007669"/>
    <property type="project" value="UniProtKB-KW"/>
</dbReference>
<gene>
    <name evidence="5" type="primary">LOC108254263</name>
</gene>
<keyword evidence="2" id="KW-0547">Nucleotide-binding</keyword>
<dbReference type="InterPro" id="IPR011545">
    <property type="entry name" value="DEAD/DEAH_box_helicase_dom"/>
</dbReference>
<accession>A0A1S4ERG4</accession>
<dbReference type="Pfam" id="PF00270">
    <property type="entry name" value="DEAD"/>
    <property type="match status" value="1"/>
</dbReference>
<dbReference type="STRING" id="121845.A0A1S4ERG4"/>
<evidence type="ECO:0000256" key="1">
    <source>
        <dbReference type="ARBA" id="ARBA00022801"/>
    </source>
</evidence>
<evidence type="ECO:0000259" key="3">
    <source>
        <dbReference type="PROSITE" id="PS51192"/>
    </source>
</evidence>